<evidence type="ECO:0000313" key="3">
    <source>
        <dbReference type="EMBL" id="MCM2372817.1"/>
    </source>
</evidence>
<keyword evidence="4" id="KW-1185">Reference proteome</keyword>
<dbReference type="InterPro" id="IPR038610">
    <property type="entry name" value="FliK-like_C_sf"/>
</dbReference>
<feature type="compositionally biased region" description="Basic and acidic residues" evidence="1">
    <location>
        <begin position="153"/>
        <end position="165"/>
    </location>
</feature>
<evidence type="ECO:0000256" key="1">
    <source>
        <dbReference type="SAM" id="MobiDB-lite"/>
    </source>
</evidence>
<keyword evidence="3" id="KW-0282">Flagellum</keyword>
<gene>
    <name evidence="3" type="ORF">NB063_19555</name>
</gene>
<feature type="compositionally biased region" description="Basic and acidic residues" evidence="1">
    <location>
        <begin position="255"/>
        <end position="269"/>
    </location>
</feature>
<feature type="region of interest" description="Disordered" evidence="1">
    <location>
        <begin position="65"/>
        <end position="314"/>
    </location>
</feature>
<feature type="compositionally biased region" description="Polar residues" evidence="1">
    <location>
        <begin position="501"/>
        <end position="510"/>
    </location>
</feature>
<feature type="region of interest" description="Disordered" evidence="1">
    <location>
        <begin position="501"/>
        <end position="572"/>
    </location>
</feature>
<feature type="domain" description="Flagellar hook-length control protein-like C-terminal" evidence="2">
    <location>
        <begin position="416"/>
        <end position="493"/>
    </location>
</feature>
<keyword evidence="3" id="KW-0969">Cilium</keyword>
<evidence type="ECO:0000313" key="4">
    <source>
        <dbReference type="Proteomes" id="UP001202961"/>
    </source>
</evidence>
<feature type="compositionally biased region" description="Acidic residues" evidence="1">
    <location>
        <begin position="138"/>
        <end position="149"/>
    </location>
</feature>
<accession>A0ABT0U7C5</accession>
<feature type="compositionally biased region" description="Polar residues" evidence="1">
    <location>
        <begin position="280"/>
        <end position="294"/>
    </location>
</feature>
<comment type="caution">
    <text evidence="3">The sequence shown here is derived from an EMBL/GenBank/DDBJ whole genome shotgun (WGS) entry which is preliminary data.</text>
</comment>
<organism evidence="3 4">
    <name type="scientific">Aporhodopirellula aestuarii</name>
    <dbReference type="NCBI Taxonomy" id="2950107"/>
    <lineage>
        <taxon>Bacteria</taxon>
        <taxon>Pseudomonadati</taxon>
        <taxon>Planctomycetota</taxon>
        <taxon>Planctomycetia</taxon>
        <taxon>Pirellulales</taxon>
        <taxon>Pirellulaceae</taxon>
        <taxon>Aporhodopirellula</taxon>
    </lineage>
</organism>
<dbReference type="Pfam" id="PF02120">
    <property type="entry name" value="Flg_hook"/>
    <property type="match status" value="1"/>
</dbReference>
<dbReference type="Gene3D" id="3.30.750.140">
    <property type="match status" value="1"/>
</dbReference>
<sequence>MTSNQNWSVSQSATRTSDSLAASRTDTGLVNLRRRIAAASGDDGGTALGLSDPFAEVFASIAAAETQPTPVSEPVEPIASDDVESDTRSETDDSEADDTARGETDHTAVAVNDTIITAESHDGSEEVEVATVAQNENADSDVADEDNGESESLTERLSQDNQHDDSDTDAPVVIAESETIENDSAIDLQYGVATTQQNGIKQDGDANAETAQTDVQVADVEEVGPKVVKADQTQDGDESNHYDDQQSASDGEESSEPRVERRRYSDRSDQAATQQDSQSNGESTNSQQDPSGGHQQRDRQADGTHSGLPGRSGEIKVSSMMSTVMGATSEAGVAAMAATRAATQAASPGVTGKAATGPAALGSTISGEGGVDSAFGVDQAGREGRDSKSAVAAKGSPGVDTNAAVQRAKLVQRVSRGFQHLGNGGGQIRMKLAPDHLGSVQLQLNVKNGELSGRMVTQSDAATQMLREQLPDLRAALENQGIKLQRIDIETETTADAMNQDTEGRQSSDNPGGHAGQQFAGGNDLTGGRRRGGWSDVNASSRNRPASKESNTPTSSPNRSQVVTPGRVDLQV</sequence>
<feature type="region of interest" description="Disordered" evidence="1">
    <location>
        <begin position="363"/>
        <end position="398"/>
    </location>
</feature>
<proteinExistence type="predicted"/>
<dbReference type="EMBL" id="JAMQBK010000054">
    <property type="protein sequence ID" value="MCM2372817.1"/>
    <property type="molecule type" value="Genomic_DNA"/>
</dbReference>
<dbReference type="Proteomes" id="UP001202961">
    <property type="component" value="Unassembled WGS sequence"/>
</dbReference>
<dbReference type="CDD" id="cd17470">
    <property type="entry name" value="T3SS_Flik_C"/>
    <property type="match status" value="1"/>
</dbReference>
<feature type="region of interest" description="Disordered" evidence="1">
    <location>
        <begin position="1"/>
        <end position="27"/>
    </location>
</feature>
<evidence type="ECO:0000259" key="2">
    <source>
        <dbReference type="Pfam" id="PF02120"/>
    </source>
</evidence>
<feature type="compositionally biased region" description="Low complexity" evidence="1">
    <location>
        <begin position="270"/>
        <end position="279"/>
    </location>
</feature>
<feature type="compositionally biased region" description="Polar residues" evidence="1">
    <location>
        <begin position="537"/>
        <end position="563"/>
    </location>
</feature>
<reference evidence="3 4" key="1">
    <citation type="journal article" date="2022" name="Syst. Appl. Microbiol.">
        <title>Rhodopirellula aestuarii sp. nov., a novel member of the genus Rhodopirellula isolated from brackish sediments collected in the Tagus River estuary, Portugal.</title>
        <authorList>
            <person name="Vitorino I.R."/>
            <person name="Klimek D."/>
            <person name="Calusinska M."/>
            <person name="Lobo-da-Cunha A."/>
            <person name="Vasconcelos V."/>
            <person name="Lage O.M."/>
        </authorList>
    </citation>
    <scope>NUCLEOTIDE SEQUENCE [LARGE SCALE GENOMIC DNA]</scope>
    <source>
        <strain evidence="3 4">ICT_H3.1</strain>
    </source>
</reference>
<protein>
    <submittedName>
        <fullName evidence="3">Flagellar hook-length control protein FliK</fullName>
    </submittedName>
</protein>
<name>A0ABT0U7C5_9BACT</name>
<dbReference type="RefSeq" id="WP_250930450.1">
    <property type="nucleotide sequence ID" value="NZ_JAMQBK010000054.1"/>
</dbReference>
<dbReference type="InterPro" id="IPR021136">
    <property type="entry name" value="Flagellar_hook_control-like_C"/>
</dbReference>
<keyword evidence="3" id="KW-0966">Cell projection</keyword>